<name>A0A6G0TKM9_APHGL</name>
<organism evidence="2 3">
    <name type="scientific">Aphis glycines</name>
    <name type="common">Soybean aphid</name>
    <dbReference type="NCBI Taxonomy" id="307491"/>
    <lineage>
        <taxon>Eukaryota</taxon>
        <taxon>Metazoa</taxon>
        <taxon>Ecdysozoa</taxon>
        <taxon>Arthropoda</taxon>
        <taxon>Hexapoda</taxon>
        <taxon>Insecta</taxon>
        <taxon>Pterygota</taxon>
        <taxon>Neoptera</taxon>
        <taxon>Paraneoptera</taxon>
        <taxon>Hemiptera</taxon>
        <taxon>Sternorrhyncha</taxon>
        <taxon>Aphidomorpha</taxon>
        <taxon>Aphidoidea</taxon>
        <taxon>Aphididae</taxon>
        <taxon>Aphidini</taxon>
        <taxon>Aphis</taxon>
        <taxon>Aphis</taxon>
    </lineage>
</organism>
<evidence type="ECO:0000313" key="2">
    <source>
        <dbReference type="EMBL" id="KAE9534565.1"/>
    </source>
</evidence>
<evidence type="ECO:0000313" key="3">
    <source>
        <dbReference type="Proteomes" id="UP000475862"/>
    </source>
</evidence>
<reference evidence="2 3" key="1">
    <citation type="submission" date="2019-08" db="EMBL/GenBank/DDBJ databases">
        <title>The genome of the soybean aphid Biotype 1, its phylome, world population structure and adaptation to the North American continent.</title>
        <authorList>
            <person name="Giordano R."/>
            <person name="Donthu R.K."/>
            <person name="Hernandez A.G."/>
            <person name="Wright C.L."/>
            <person name="Zimin A.V."/>
        </authorList>
    </citation>
    <scope>NUCLEOTIDE SEQUENCE [LARGE SCALE GENOMIC DNA]</scope>
    <source>
        <tissue evidence="2">Whole aphids</tissue>
    </source>
</reference>
<feature type="transmembrane region" description="Helical" evidence="1">
    <location>
        <begin position="52"/>
        <end position="71"/>
    </location>
</feature>
<gene>
    <name evidence="2" type="ORF">AGLY_008655</name>
</gene>
<dbReference type="AlphaFoldDB" id="A0A6G0TKM9"/>
<keyword evidence="1" id="KW-1133">Transmembrane helix</keyword>
<proteinExistence type="predicted"/>
<accession>A0A6G0TKM9</accession>
<dbReference type="Proteomes" id="UP000475862">
    <property type="component" value="Unassembled WGS sequence"/>
</dbReference>
<comment type="caution">
    <text evidence="2">The sequence shown here is derived from an EMBL/GenBank/DDBJ whole genome shotgun (WGS) entry which is preliminary data.</text>
</comment>
<evidence type="ECO:0000256" key="1">
    <source>
        <dbReference type="SAM" id="Phobius"/>
    </source>
</evidence>
<protein>
    <submittedName>
        <fullName evidence="2">Uncharacterized protein</fullName>
    </submittedName>
</protein>
<keyword evidence="1" id="KW-0472">Membrane</keyword>
<dbReference type="EMBL" id="VYZN01000028">
    <property type="protein sequence ID" value="KAE9534565.1"/>
    <property type="molecule type" value="Genomic_DNA"/>
</dbReference>
<keyword evidence="1" id="KW-0812">Transmembrane</keyword>
<sequence length="173" mass="20258">MTMLSDDIYLVSTHLFKPTRFNQSTYRTETYNIQLSVHNRMLLNHCGGLCKYIWLSCSTLVFSIYVTHVIVQSRLKKKKILHFLTIRLYQHIWREYCGTDDGRVSGSRYELPRCVKSSETPARQVSERAASRYEPRQPTKPVFNLWRYSTIDRIGKRQDVVGYSGNDLLPTNS</sequence>
<keyword evidence="3" id="KW-1185">Reference proteome</keyword>